<dbReference type="Gene3D" id="3.40.50.150">
    <property type="entry name" value="Vaccinia Virus protein VP39"/>
    <property type="match status" value="1"/>
</dbReference>
<keyword evidence="1" id="KW-0489">Methyltransferase</keyword>
<comment type="caution">
    <text evidence="1">The sequence shown here is derived from an EMBL/GenBank/DDBJ whole genome shotgun (WGS) entry which is preliminary data.</text>
</comment>
<sequence>MLNPTGGRGVVHTFGRQALPMVWDYAESNPFLKKGAGWPTACEKNEKWINHASSFSEVPPTITQSSASSLPYSDNFFEAVFTDPPYYNNVPYADLSDFFYVWLKRTVGNLYPELFSTPLTPKTNEVAEMAGWDKERYSYKDKTFFENNLKKSFQEIHRVLKPDGIAVIVYAHKSTEGWETMINSLLDSGLIMTGAWPLSTEMAGRLRANESAALASSIYIVARKMKRLPTGFYNAVGEELKQHLNKKLERLWSEGIGGADFFIAAIGSAIEVFGKYEKVINFEGAIVRADRLLEDVGKIATDYAVRKILHNGFSGEISDLTRFYVLYRWDYGEAKVQFDEANRLARSCRIELAREWNRSGFIKKEKEFIRLLGPQDRKSEDIKDSSELIDVLHRVLLCWEKSKRDEMLELLKESGFGKSEAFYRVAQAISEILPNESKEKKLLDGFLAGRERLREEITKESSMPKQKKLL</sequence>
<dbReference type="AlphaFoldDB" id="A0A533QFK6"/>
<dbReference type="Proteomes" id="UP000319783">
    <property type="component" value="Unassembled WGS sequence"/>
</dbReference>
<protein>
    <submittedName>
        <fullName evidence="1">Adenine-specific DNA methylase containing a Zn-ribbon</fullName>
    </submittedName>
</protein>
<keyword evidence="1" id="KW-0808">Transferase</keyword>
<dbReference type="GO" id="GO:0032259">
    <property type="term" value="P:methylation"/>
    <property type="evidence" value="ECO:0007669"/>
    <property type="project" value="UniProtKB-KW"/>
</dbReference>
<reference evidence="1 2" key="1">
    <citation type="submission" date="2019-04" db="EMBL/GenBank/DDBJ databases">
        <title>Genome of a novel bacterium Candidatus Jettenia ecosi reconstructed from metagenome of an anammox bioreactor.</title>
        <authorList>
            <person name="Mardanov A.V."/>
            <person name="Beletsky A.V."/>
            <person name="Ravin N.V."/>
            <person name="Botchkova E.A."/>
            <person name="Litti Y.V."/>
            <person name="Nozhevnikova A.N."/>
        </authorList>
    </citation>
    <scope>NUCLEOTIDE SEQUENCE [LARGE SCALE GENOMIC DNA]</scope>
    <source>
        <strain evidence="1">J2</strain>
    </source>
</reference>
<dbReference type="SUPFAM" id="SSF53335">
    <property type="entry name" value="S-adenosyl-L-methionine-dependent methyltransferases"/>
    <property type="match status" value="1"/>
</dbReference>
<dbReference type="GO" id="GO:0008168">
    <property type="term" value="F:methyltransferase activity"/>
    <property type="evidence" value="ECO:0007669"/>
    <property type="project" value="UniProtKB-KW"/>
</dbReference>
<evidence type="ECO:0000313" key="2">
    <source>
        <dbReference type="Proteomes" id="UP000319783"/>
    </source>
</evidence>
<proteinExistence type="predicted"/>
<gene>
    <name evidence="1" type="ORF">JETT_0006</name>
</gene>
<accession>A0A533QFK6</accession>
<dbReference type="EMBL" id="SULG01000001">
    <property type="protein sequence ID" value="TLD43575.1"/>
    <property type="molecule type" value="Genomic_DNA"/>
</dbReference>
<organism evidence="1 2">
    <name type="scientific">Candidatus Jettenia ecosi</name>
    <dbReference type="NCBI Taxonomy" id="2494326"/>
    <lineage>
        <taxon>Bacteria</taxon>
        <taxon>Pseudomonadati</taxon>
        <taxon>Planctomycetota</taxon>
        <taxon>Candidatus Brocadiia</taxon>
        <taxon>Candidatus Brocadiales</taxon>
        <taxon>Candidatus Brocadiaceae</taxon>
        <taxon>Candidatus Jettenia</taxon>
    </lineage>
</organism>
<name>A0A533QFK6_9BACT</name>
<evidence type="ECO:0000313" key="1">
    <source>
        <dbReference type="EMBL" id="TLD43575.1"/>
    </source>
</evidence>
<dbReference type="InterPro" id="IPR029063">
    <property type="entry name" value="SAM-dependent_MTases_sf"/>
</dbReference>